<name>A0A402AXN5_9CHLR</name>
<sequence length="53" mass="5984">MQATSLLREQIQQAHGFLNATLEGITQSRPTGHRRVQPIRSRLLMSMLLPAKT</sequence>
<organism evidence="1 2">
    <name type="scientific">Dictyobacter kobayashii</name>
    <dbReference type="NCBI Taxonomy" id="2014872"/>
    <lineage>
        <taxon>Bacteria</taxon>
        <taxon>Bacillati</taxon>
        <taxon>Chloroflexota</taxon>
        <taxon>Ktedonobacteria</taxon>
        <taxon>Ktedonobacterales</taxon>
        <taxon>Dictyobacteraceae</taxon>
        <taxon>Dictyobacter</taxon>
    </lineage>
</organism>
<comment type="caution">
    <text evidence="1">The sequence shown here is derived from an EMBL/GenBank/DDBJ whole genome shotgun (WGS) entry which is preliminary data.</text>
</comment>
<proteinExistence type="predicted"/>
<dbReference type="AlphaFoldDB" id="A0A402AXN5"/>
<accession>A0A402AXN5</accession>
<dbReference type="EMBL" id="BIFS01000002">
    <property type="protein sequence ID" value="GCE23900.1"/>
    <property type="molecule type" value="Genomic_DNA"/>
</dbReference>
<dbReference type="RefSeq" id="WP_246035697.1">
    <property type="nucleotide sequence ID" value="NZ_BIFS01000002.1"/>
</dbReference>
<evidence type="ECO:0000313" key="2">
    <source>
        <dbReference type="Proteomes" id="UP000287188"/>
    </source>
</evidence>
<dbReference type="Proteomes" id="UP000287188">
    <property type="component" value="Unassembled WGS sequence"/>
</dbReference>
<protein>
    <submittedName>
        <fullName evidence="1">Uncharacterized protein</fullName>
    </submittedName>
</protein>
<reference evidence="2" key="1">
    <citation type="submission" date="2018-12" db="EMBL/GenBank/DDBJ databases">
        <title>Tengunoibacter tsumagoiensis gen. nov., sp. nov., Dictyobacter kobayashii sp. nov., D. alpinus sp. nov., and D. joshuensis sp. nov. and description of Dictyobacteraceae fam. nov. within the order Ktedonobacterales isolated from Tengu-no-mugimeshi.</title>
        <authorList>
            <person name="Wang C.M."/>
            <person name="Zheng Y."/>
            <person name="Sakai Y."/>
            <person name="Toyoda A."/>
            <person name="Minakuchi Y."/>
            <person name="Abe K."/>
            <person name="Yokota A."/>
            <person name="Yabe S."/>
        </authorList>
    </citation>
    <scope>NUCLEOTIDE SEQUENCE [LARGE SCALE GENOMIC DNA]</scope>
    <source>
        <strain evidence="2">Uno11</strain>
    </source>
</reference>
<evidence type="ECO:0000313" key="1">
    <source>
        <dbReference type="EMBL" id="GCE23900.1"/>
    </source>
</evidence>
<keyword evidence="2" id="KW-1185">Reference proteome</keyword>
<gene>
    <name evidence="1" type="ORF">KDK_77000</name>
</gene>